<reference evidence="2" key="1">
    <citation type="submission" date="2023-07" db="EMBL/GenBank/DDBJ databases">
        <authorList>
            <consortium name="AG Swart"/>
            <person name="Singh M."/>
            <person name="Singh A."/>
            <person name="Seah K."/>
            <person name="Emmerich C."/>
        </authorList>
    </citation>
    <scope>NUCLEOTIDE SEQUENCE</scope>
    <source>
        <strain evidence="2">DP1</strain>
    </source>
</reference>
<dbReference type="HAMAP" id="MF_00055">
    <property type="entry name" value="MEMO1"/>
    <property type="match status" value="1"/>
</dbReference>
<name>A0AAD1XQE6_EUPCR</name>
<dbReference type="PANTHER" id="PTHR11060:SF0">
    <property type="entry name" value="PROTEIN MEMO1"/>
    <property type="match status" value="1"/>
</dbReference>
<dbReference type="PANTHER" id="PTHR11060">
    <property type="entry name" value="PROTEIN MEMO1"/>
    <property type="match status" value="1"/>
</dbReference>
<proteinExistence type="inferred from homology"/>
<accession>A0AAD1XQE6</accession>
<comment type="similarity">
    <text evidence="1">Belongs to the MEMO1 family.</text>
</comment>
<dbReference type="Proteomes" id="UP001295684">
    <property type="component" value="Unassembled WGS sequence"/>
</dbReference>
<dbReference type="Pfam" id="PF01875">
    <property type="entry name" value="Memo"/>
    <property type="match status" value="1"/>
</dbReference>
<evidence type="ECO:0000256" key="1">
    <source>
        <dbReference type="ARBA" id="ARBA00006315"/>
    </source>
</evidence>
<dbReference type="Gene3D" id="3.40.830.10">
    <property type="entry name" value="LigB-like"/>
    <property type="match status" value="1"/>
</dbReference>
<comment type="caution">
    <text evidence="2">The sequence shown here is derived from an EMBL/GenBank/DDBJ whole genome shotgun (WGS) entry which is preliminary data.</text>
</comment>
<evidence type="ECO:0000313" key="3">
    <source>
        <dbReference type="Proteomes" id="UP001295684"/>
    </source>
</evidence>
<dbReference type="InterPro" id="IPR002737">
    <property type="entry name" value="MEMO1_fam"/>
</dbReference>
<dbReference type="AlphaFoldDB" id="A0AAD1XQE6"/>
<dbReference type="EMBL" id="CAMPGE010018497">
    <property type="protein sequence ID" value="CAI2376907.1"/>
    <property type="molecule type" value="Genomic_DNA"/>
</dbReference>
<sequence>MDTGKTREASHAGSWYTESEEELNAELDDYLSKAEKTLPEGRLKGIIGPHAGFSYSGPTAAWAYKNIDPTNYKRVILLGPSHHVYLDGCALTLCSTYETPIGNIAIDTDTVKALRDTGEFEDFSLKQDETEHSLEMHLPYIKKIFGDHPFSLVPIVVGSINYKSEQKYGKLLSEYVEDDETLFIISSDFCHWGRNFDYMPYEKDVDESISGYIKHLDTQGMDIIEEQDGKKFVNYLKETENTICGRHPITVFLEAIKHSSLKTVTKFVKYAQSGEIHSKYDSSVSYASSYTVVDI</sequence>
<keyword evidence="3" id="KW-1185">Reference proteome</keyword>
<protein>
    <submittedName>
        <fullName evidence="2">Uncharacterized protein</fullName>
    </submittedName>
</protein>
<gene>
    <name evidence="2" type="ORF">ECRASSUSDP1_LOCUS18284</name>
</gene>
<evidence type="ECO:0000313" key="2">
    <source>
        <dbReference type="EMBL" id="CAI2376907.1"/>
    </source>
</evidence>
<organism evidence="2 3">
    <name type="scientific">Euplotes crassus</name>
    <dbReference type="NCBI Taxonomy" id="5936"/>
    <lineage>
        <taxon>Eukaryota</taxon>
        <taxon>Sar</taxon>
        <taxon>Alveolata</taxon>
        <taxon>Ciliophora</taxon>
        <taxon>Intramacronucleata</taxon>
        <taxon>Spirotrichea</taxon>
        <taxon>Hypotrichia</taxon>
        <taxon>Euplotida</taxon>
        <taxon>Euplotidae</taxon>
        <taxon>Moneuplotes</taxon>
    </lineage>
</organism>
<dbReference type="NCBIfam" id="TIGR04336">
    <property type="entry name" value="AmmeMemoSam_B"/>
    <property type="match status" value="1"/>
</dbReference>
<dbReference type="CDD" id="cd07361">
    <property type="entry name" value="MEMO_like"/>
    <property type="match status" value="1"/>
</dbReference>